<keyword evidence="2" id="KW-1185">Reference proteome</keyword>
<dbReference type="AlphaFoldDB" id="A0A5B7GVQ2"/>
<sequence length="94" mass="10449">MSSCLDDERHQRASLPWSQPGGVKLCITFLGLVRESRHLQVGGEGVSRLAYSKHLDFIETPCRRCAGRDVLQTVENKTCVILGVQGSHLETKNQ</sequence>
<reference evidence="1 2" key="1">
    <citation type="submission" date="2019-05" db="EMBL/GenBank/DDBJ databases">
        <title>Another draft genome of Portunus trituberculatus and its Hox gene families provides insights of decapod evolution.</title>
        <authorList>
            <person name="Jeong J.-H."/>
            <person name="Song I."/>
            <person name="Kim S."/>
            <person name="Choi T."/>
            <person name="Kim D."/>
            <person name="Ryu S."/>
            <person name="Kim W."/>
        </authorList>
    </citation>
    <scope>NUCLEOTIDE SEQUENCE [LARGE SCALE GENOMIC DNA]</scope>
    <source>
        <tissue evidence="1">Muscle</tissue>
    </source>
</reference>
<comment type="caution">
    <text evidence="1">The sequence shown here is derived from an EMBL/GenBank/DDBJ whole genome shotgun (WGS) entry which is preliminary data.</text>
</comment>
<evidence type="ECO:0000313" key="2">
    <source>
        <dbReference type="Proteomes" id="UP000324222"/>
    </source>
</evidence>
<dbReference type="Proteomes" id="UP000324222">
    <property type="component" value="Unassembled WGS sequence"/>
</dbReference>
<gene>
    <name evidence="1" type="ORF">E2C01_054699</name>
</gene>
<accession>A0A5B7GVQ2</accession>
<evidence type="ECO:0000313" key="1">
    <source>
        <dbReference type="EMBL" id="MPC60644.1"/>
    </source>
</evidence>
<organism evidence="1 2">
    <name type="scientific">Portunus trituberculatus</name>
    <name type="common">Swimming crab</name>
    <name type="synonym">Neptunus trituberculatus</name>
    <dbReference type="NCBI Taxonomy" id="210409"/>
    <lineage>
        <taxon>Eukaryota</taxon>
        <taxon>Metazoa</taxon>
        <taxon>Ecdysozoa</taxon>
        <taxon>Arthropoda</taxon>
        <taxon>Crustacea</taxon>
        <taxon>Multicrustacea</taxon>
        <taxon>Malacostraca</taxon>
        <taxon>Eumalacostraca</taxon>
        <taxon>Eucarida</taxon>
        <taxon>Decapoda</taxon>
        <taxon>Pleocyemata</taxon>
        <taxon>Brachyura</taxon>
        <taxon>Eubrachyura</taxon>
        <taxon>Portunoidea</taxon>
        <taxon>Portunidae</taxon>
        <taxon>Portuninae</taxon>
        <taxon>Portunus</taxon>
    </lineage>
</organism>
<dbReference type="EMBL" id="VSRR010017750">
    <property type="protein sequence ID" value="MPC60644.1"/>
    <property type="molecule type" value="Genomic_DNA"/>
</dbReference>
<name>A0A5B7GVQ2_PORTR</name>
<proteinExistence type="predicted"/>
<protein>
    <submittedName>
        <fullName evidence="1">Uncharacterized protein</fullName>
    </submittedName>
</protein>